<proteinExistence type="predicted"/>
<dbReference type="AlphaFoldDB" id="A0A081C1V6"/>
<dbReference type="eggNOG" id="ENOG50341KF">
    <property type="taxonomic scope" value="Bacteria"/>
</dbReference>
<evidence type="ECO:0000313" key="2">
    <source>
        <dbReference type="Proteomes" id="UP000030661"/>
    </source>
</evidence>
<name>A0A081C1V6_VECG1</name>
<keyword evidence="2" id="KW-1185">Reference proteome</keyword>
<organism evidence="1">
    <name type="scientific">Vecturithrix granuli</name>
    <dbReference type="NCBI Taxonomy" id="1499967"/>
    <lineage>
        <taxon>Bacteria</taxon>
        <taxon>Candidatus Moduliflexota</taxon>
        <taxon>Candidatus Vecturitrichia</taxon>
        <taxon>Candidatus Vecturitrichales</taxon>
        <taxon>Candidatus Vecturitrichaceae</taxon>
        <taxon>Candidatus Vecturithrix</taxon>
    </lineage>
</organism>
<evidence type="ECO:0000313" key="1">
    <source>
        <dbReference type="EMBL" id="GAK58561.1"/>
    </source>
</evidence>
<gene>
    <name evidence="1" type="ORF">U27_05535</name>
</gene>
<sequence length="127" mass="14526">MVEQMVAILGQEVHAEAEMFSEEVPLMGEWEGMSEGPVGEANFVDNWLRKRSGTPIAPFLLLFKAHRLRAGYEAARSRQEEDLWPILAQRYREAIKRARSSTNSLILCIADDLEAQPFVYLKGYERP</sequence>
<dbReference type="EMBL" id="DF820468">
    <property type="protein sequence ID" value="GAK58561.1"/>
    <property type="molecule type" value="Genomic_DNA"/>
</dbReference>
<protein>
    <submittedName>
        <fullName evidence="1">Uncharacterized protein</fullName>
    </submittedName>
</protein>
<reference evidence="1" key="1">
    <citation type="journal article" date="2015" name="PeerJ">
        <title>First genomic representation of candidate bacterial phylum KSB3 points to enhanced environmental sensing as a trigger of wastewater bulking.</title>
        <authorList>
            <person name="Sekiguchi Y."/>
            <person name="Ohashi A."/>
            <person name="Parks D.H."/>
            <person name="Yamauchi T."/>
            <person name="Tyson G.W."/>
            <person name="Hugenholtz P."/>
        </authorList>
    </citation>
    <scope>NUCLEOTIDE SEQUENCE [LARGE SCALE GENOMIC DNA]</scope>
</reference>
<dbReference type="HOGENOM" id="CLU_1966220_0_0_0"/>
<accession>A0A081C1V6</accession>
<dbReference type="Proteomes" id="UP000030661">
    <property type="component" value="Unassembled WGS sequence"/>
</dbReference>